<dbReference type="Gene3D" id="3.30.2060.10">
    <property type="entry name" value="Penicillin-binding protein 1b domain"/>
    <property type="match status" value="1"/>
</dbReference>
<dbReference type="Gene3D" id="2.40.10.170">
    <property type="match status" value="1"/>
</dbReference>
<evidence type="ECO:0000256" key="4">
    <source>
        <dbReference type="ARBA" id="ARBA00022801"/>
    </source>
</evidence>
<dbReference type="InterPro" id="IPR001650">
    <property type="entry name" value="Helicase_C-like"/>
</dbReference>
<dbReference type="EMBL" id="PFAV01000014">
    <property type="protein sequence ID" value="PIR91726.1"/>
    <property type="molecule type" value="Genomic_DNA"/>
</dbReference>
<keyword evidence="5" id="KW-0347">Helicase</keyword>
<sequence length="665" mass="74950">MEKISTNSVLMVAIIPYFLEKEFVWFIENSLQIARSIKTQGFWQNNTLFLEQNQKVSLSEVLRKIDELGYEKVFKTSEPGEFSQIGGVIDIFPINSPAAFRLDFLGNFLEKIEQLPLRVANEEIAKKLLHKKLKSQKTFSDIKNLKPGDYLVHLDHGIAQFRGIGNFQFSIFNFQSNPNDEISKQEKQYYVLEYAQDDKLYVPVGLERKLSRYIGFSEPKLSRLGGVLWQKTKRKIKEKAEKLARELLAMFAEKAASQRPTYPRDEFTQTLEENFPYELTIDQKQVLGEIAADLAKPAPMDRVVCGDVGFGKTEIALRAAVKVAENNRQAALICPTAILASQHFITFKNRLKNLPLNIALLSRLQPASQQRKIIAGLKAGEIDIVIGTHCLLAKNLQFKNLGLLIIDDEQKFGVKQKEKLRQSHPALDVLYLSATPIPRTLYMALSSLKEISFIQTPPAGRKAIKTIVAPFKKETAQKAIEQELSRGGQIYFLHNRVENIGTVKQYLVDLKTKAQIAILHAKLPDQEIISIMDDFQKGKTNLLLSTTIIENGLDIANANTFIVDDATRLGLSQAYQLRGRVGRSSEQSFAYFLYPKRGLKGLAKKRLQALQQAEELGSGYRVAMADLEIRGAGNILGKEQAGSVNRIGLNLYCQMLSEAVEKLKE</sequence>
<dbReference type="SMART" id="SM01058">
    <property type="entry name" value="CarD_TRCF"/>
    <property type="match status" value="1"/>
</dbReference>
<reference evidence="12" key="1">
    <citation type="submission" date="2017-09" db="EMBL/GenBank/DDBJ databases">
        <title>Depth-based differentiation of microbial function through sediment-hosted aquifers and enrichment of novel symbionts in the deep terrestrial subsurface.</title>
        <authorList>
            <person name="Probst A.J."/>
            <person name="Ladd B."/>
            <person name="Jarett J.K."/>
            <person name="Geller-Mcgrath D.E."/>
            <person name="Sieber C.M.K."/>
            <person name="Emerson J.B."/>
            <person name="Anantharaman K."/>
            <person name="Thomas B.C."/>
            <person name="Malmstrom R."/>
            <person name="Stieglmeier M."/>
            <person name="Klingl A."/>
            <person name="Woyke T."/>
            <person name="Ryan C.M."/>
            <person name="Banfield J.F."/>
        </authorList>
    </citation>
    <scope>NUCLEOTIDE SEQUENCE [LARGE SCALE GENOMIC DNA]</scope>
</reference>
<dbReference type="Proteomes" id="UP000228906">
    <property type="component" value="Unassembled WGS sequence"/>
</dbReference>
<evidence type="ECO:0000259" key="9">
    <source>
        <dbReference type="PROSITE" id="PS51192"/>
    </source>
</evidence>
<dbReference type="PROSITE" id="PS51192">
    <property type="entry name" value="HELICASE_ATP_BIND_1"/>
    <property type="match status" value="1"/>
</dbReference>
<organism evidence="11 12">
    <name type="scientific">bacterium (Candidatus Gribaldobacteria) CG10_big_fil_rev_8_21_14_0_10_41_12</name>
    <dbReference type="NCBI Taxonomy" id="2014277"/>
    <lineage>
        <taxon>Bacteria</taxon>
        <taxon>Candidatus Gribaldobacteria</taxon>
    </lineage>
</organism>
<keyword evidence="4" id="KW-0378">Hydrolase</keyword>
<evidence type="ECO:0000259" key="10">
    <source>
        <dbReference type="PROSITE" id="PS51194"/>
    </source>
</evidence>
<evidence type="ECO:0000256" key="6">
    <source>
        <dbReference type="ARBA" id="ARBA00022840"/>
    </source>
</evidence>
<keyword evidence="2" id="KW-0547">Nucleotide-binding</keyword>
<dbReference type="GO" id="GO:0006281">
    <property type="term" value="P:DNA repair"/>
    <property type="evidence" value="ECO:0007669"/>
    <property type="project" value="UniProtKB-KW"/>
</dbReference>
<keyword evidence="1" id="KW-0963">Cytoplasm</keyword>
<dbReference type="InterPro" id="IPR014001">
    <property type="entry name" value="Helicase_ATP-bd"/>
</dbReference>
<dbReference type="Pfam" id="PF00271">
    <property type="entry name" value="Helicase_C"/>
    <property type="match status" value="1"/>
</dbReference>
<comment type="caution">
    <text evidence="11">The sequence shown here is derived from an EMBL/GenBank/DDBJ whole genome shotgun (WGS) entry which is preliminary data.</text>
</comment>
<keyword evidence="8" id="KW-0234">DNA repair</keyword>
<dbReference type="InterPro" id="IPR011545">
    <property type="entry name" value="DEAD/DEAH_box_helicase_dom"/>
</dbReference>
<dbReference type="GO" id="GO:0005524">
    <property type="term" value="F:ATP binding"/>
    <property type="evidence" value="ECO:0007669"/>
    <property type="project" value="UniProtKB-KW"/>
</dbReference>
<dbReference type="SMART" id="SM00490">
    <property type="entry name" value="HELICc"/>
    <property type="match status" value="1"/>
</dbReference>
<keyword evidence="7" id="KW-0238">DNA-binding</keyword>
<dbReference type="GO" id="GO:0003678">
    <property type="term" value="F:DNA helicase activity"/>
    <property type="evidence" value="ECO:0007669"/>
    <property type="project" value="TreeGrafter"/>
</dbReference>
<gene>
    <name evidence="11" type="ORF">COU03_00780</name>
</gene>
<evidence type="ECO:0000256" key="1">
    <source>
        <dbReference type="ARBA" id="ARBA00022490"/>
    </source>
</evidence>
<evidence type="ECO:0008006" key="13">
    <source>
        <dbReference type="Google" id="ProtNLM"/>
    </source>
</evidence>
<dbReference type="InterPro" id="IPR003711">
    <property type="entry name" value="CarD-like/TRCF_RID"/>
</dbReference>
<dbReference type="Pfam" id="PF17757">
    <property type="entry name" value="UvrB_inter"/>
    <property type="match status" value="1"/>
</dbReference>
<dbReference type="GO" id="GO:0016787">
    <property type="term" value="F:hydrolase activity"/>
    <property type="evidence" value="ECO:0007669"/>
    <property type="project" value="UniProtKB-KW"/>
</dbReference>
<evidence type="ECO:0000256" key="2">
    <source>
        <dbReference type="ARBA" id="ARBA00022741"/>
    </source>
</evidence>
<evidence type="ECO:0000256" key="8">
    <source>
        <dbReference type="ARBA" id="ARBA00023204"/>
    </source>
</evidence>
<evidence type="ECO:0000256" key="5">
    <source>
        <dbReference type="ARBA" id="ARBA00022806"/>
    </source>
</evidence>
<evidence type="ECO:0000256" key="7">
    <source>
        <dbReference type="ARBA" id="ARBA00023125"/>
    </source>
</evidence>
<proteinExistence type="predicted"/>
<dbReference type="Pfam" id="PF02559">
    <property type="entry name" value="CarD_TRCF_RID"/>
    <property type="match status" value="1"/>
</dbReference>
<dbReference type="PROSITE" id="PS51194">
    <property type="entry name" value="HELICASE_CTER"/>
    <property type="match status" value="1"/>
</dbReference>
<evidence type="ECO:0000256" key="3">
    <source>
        <dbReference type="ARBA" id="ARBA00022763"/>
    </source>
</evidence>
<dbReference type="Pfam" id="PF00270">
    <property type="entry name" value="DEAD"/>
    <property type="match status" value="1"/>
</dbReference>
<keyword evidence="3" id="KW-0227">DNA damage</keyword>
<dbReference type="GO" id="GO:0003677">
    <property type="term" value="F:DNA binding"/>
    <property type="evidence" value="ECO:0007669"/>
    <property type="project" value="UniProtKB-KW"/>
</dbReference>
<accession>A0A2H0UXZ4</accession>
<dbReference type="Gene3D" id="3.40.50.300">
    <property type="entry name" value="P-loop containing nucleotide triphosphate hydrolases"/>
    <property type="match status" value="2"/>
</dbReference>
<protein>
    <recommendedName>
        <fullName evidence="13">Transcription-repair coupling factor</fullName>
    </recommendedName>
</protein>
<dbReference type="InterPro" id="IPR036101">
    <property type="entry name" value="CarD-like/TRCF_RID_sf"/>
</dbReference>
<evidence type="ECO:0000313" key="12">
    <source>
        <dbReference type="Proteomes" id="UP000228906"/>
    </source>
</evidence>
<keyword evidence="6" id="KW-0067">ATP-binding</keyword>
<dbReference type="SUPFAM" id="SSF141259">
    <property type="entry name" value="CarD-like"/>
    <property type="match status" value="1"/>
</dbReference>
<evidence type="ECO:0000313" key="11">
    <source>
        <dbReference type="EMBL" id="PIR91726.1"/>
    </source>
</evidence>
<dbReference type="InterPro" id="IPR027417">
    <property type="entry name" value="P-loop_NTPase"/>
</dbReference>
<dbReference type="PANTHER" id="PTHR47964">
    <property type="entry name" value="ATP-DEPENDENT DNA HELICASE HOMOLOG RECG, CHLOROPLASTIC"/>
    <property type="match status" value="1"/>
</dbReference>
<dbReference type="AlphaFoldDB" id="A0A2H0UXZ4"/>
<dbReference type="SUPFAM" id="SSF52540">
    <property type="entry name" value="P-loop containing nucleoside triphosphate hydrolases"/>
    <property type="match status" value="3"/>
</dbReference>
<name>A0A2H0UXZ4_9BACT</name>
<dbReference type="PANTHER" id="PTHR47964:SF1">
    <property type="entry name" value="ATP-DEPENDENT DNA HELICASE HOMOLOG RECG, CHLOROPLASTIC"/>
    <property type="match status" value="1"/>
</dbReference>
<dbReference type="SMART" id="SM00487">
    <property type="entry name" value="DEXDc"/>
    <property type="match status" value="1"/>
</dbReference>
<dbReference type="InterPro" id="IPR041471">
    <property type="entry name" value="UvrB_inter"/>
</dbReference>
<feature type="domain" description="Helicase C-terminal" evidence="10">
    <location>
        <begin position="479"/>
        <end position="628"/>
    </location>
</feature>
<dbReference type="InterPro" id="IPR047112">
    <property type="entry name" value="RecG/Mfd"/>
</dbReference>
<feature type="domain" description="Helicase ATP-binding" evidence="9">
    <location>
        <begin position="293"/>
        <end position="454"/>
    </location>
</feature>
<dbReference type="CDD" id="cd17991">
    <property type="entry name" value="DEXHc_TRCF"/>
    <property type="match status" value="1"/>
</dbReference>